<protein>
    <submittedName>
        <fullName evidence="1">Uncharacterized protein</fullName>
    </submittedName>
</protein>
<proteinExistence type="predicted"/>
<dbReference type="EMBL" id="MN740267">
    <property type="protein sequence ID" value="QHT96800.1"/>
    <property type="molecule type" value="Genomic_DNA"/>
</dbReference>
<reference evidence="1" key="1">
    <citation type="journal article" date="2020" name="Nature">
        <title>Giant virus diversity and host interactions through global metagenomics.</title>
        <authorList>
            <person name="Schulz F."/>
            <person name="Roux S."/>
            <person name="Paez-Espino D."/>
            <person name="Jungbluth S."/>
            <person name="Walsh D.A."/>
            <person name="Denef V.J."/>
            <person name="McMahon K.D."/>
            <person name="Konstantinidis K.T."/>
            <person name="Eloe-Fadrosh E.A."/>
            <person name="Kyrpides N.C."/>
            <person name="Woyke T."/>
        </authorList>
    </citation>
    <scope>NUCLEOTIDE SEQUENCE</scope>
    <source>
        <strain evidence="1">GVMAG-M-3300024336-7</strain>
    </source>
</reference>
<name>A0A6C0IW91_9ZZZZ</name>
<dbReference type="AlphaFoldDB" id="A0A6C0IW91"/>
<accession>A0A6C0IW91</accession>
<organism evidence="1">
    <name type="scientific">viral metagenome</name>
    <dbReference type="NCBI Taxonomy" id="1070528"/>
    <lineage>
        <taxon>unclassified sequences</taxon>
        <taxon>metagenomes</taxon>
        <taxon>organismal metagenomes</taxon>
    </lineage>
</organism>
<sequence>MADNIITRNPVKMGLAVLFVVLIILWQAGVFSDENMTMEPLILDVSRTAPPGVYTKSTQKDLERTGTHNARDAAGKIQASVPSAKKFYKKTTLSGMTLHPDTKTDVPEGHMTAGQYADIVKKDVEDSEQTVKRRTKEFRKKNSLAYGSKALSDYVEYTKTYDSPFLGAGYYKRDLPEKLKPGNPDAWQVTPGADDVMLQPIYHHR</sequence>
<evidence type="ECO:0000313" key="1">
    <source>
        <dbReference type="EMBL" id="QHT96800.1"/>
    </source>
</evidence>